<sequence>PAQEPNLELVREEIRETLTEQKTWTTSSNLLQNLREEAKNIEIRLPEAPVTKTEVPQEEVEEFEEQQLMEEYAEFTLTFPHEEKIHFQARMIFVSERILGNVPYILIGLFGELPGLFEEFPSVASFDLIINEIVKIEKETGEVKGAVIITVKKPEVIPQKVIYNLEEDSLCGIMTAQGAYQIAGGEPYDMSFGGGTFYFKENNIIEGEIVAYYGGAILGKFRVKIREGVTIVGEKEE</sequence>
<dbReference type="EMBL" id="BARV01009242">
    <property type="protein sequence ID" value="GAI14078.1"/>
    <property type="molecule type" value="Genomic_DNA"/>
</dbReference>
<protein>
    <submittedName>
        <fullName evidence="1">Uncharacterized protein</fullName>
    </submittedName>
</protein>
<dbReference type="AlphaFoldDB" id="X1L529"/>
<proteinExistence type="predicted"/>
<evidence type="ECO:0000313" key="1">
    <source>
        <dbReference type="EMBL" id="GAI14078.1"/>
    </source>
</evidence>
<organism evidence="1">
    <name type="scientific">marine sediment metagenome</name>
    <dbReference type="NCBI Taxonomy" id="412755"/>
    <lineage>
        <taxon>unclassified sequences</taxon>
        <taxon>metagenomes</taxon>
        <taxon>ecological metagenomes</taxon>
    </lineage>
</organism>
<reference evidence="1" key="1">
    <citation type="journal article" date="2014" name="Front. Microbiol.">
        <title>High frequency of phylogenetically diverse reductive dehalogenase-homologous genes in deep subseafloor sedimentary metagenomes.</title>
        <authorList>
            <person name="Kawai M."/>
            <person name="Futagami T."/>
            <person name="Toyoda A."/>
            <person name="Takaki Y."/>
            <person name="Nishi S."/>
            <person name="Hori S."/>
            <person name="Arai W."/>
            <person name="Tsubouchi T."/>
            <person name="Morono Y."/>
            <person name="Uchiyama I."/>
            <person name="Ito T."/>
            <person name="Fujiyama A."/>
            <person name="Inagaki F."/>
            <person name="Takami H."/>
        </authorList>
    </citation>
    <scope>NUCLEOTIDE SEQUENCE</scope>
    <source>
        <strain evidence="1">Expedition CK06-06</strain>
    </source>
</reference>
<feature type="non-terminal residue" evidence="1">
    <location>
        <position position="1"/>
    </location>
</feature>
<accession>X1L529</accession>
<gene>
    <name evidence="1" type="ORF">S06H3_18307</name>
</gene>
<comment type="caution">
    <text evidence="1">The sequence shown here is derived from an EMBL/GenBank/DDBJ whole genome shotgun (WGS) entry which is preliminary data.</text>
</comment>
<name>X1L529_9ZZZZ</name>